<dbReference type="GeneID" id="97256790"/>
<dbReference type="SMART" id="SM00226">
    <property type="entry name" value="LMWPc"/>
    <property type="match status" value="1"/>
</dbReference>
<feature type="domain" description="Phosphotyrosine protein phosphatase I" evidence="6">
    <location>
        <begin position="2"/>
        <end position="148"/>
    </location>
</feature>
<reference evidence="7 8" key="1">
    <citation type="submission" date="2012-06" db="EMBL/GenBank/DDBJ databases">
        <title>The complete genome of Ornithobacterium rhinotracheale DSM 15997.</title>
        <authorList>
            <consortium name="US DOE Joint Genome Institute (JGI-PGF)"/>
            <person name="Lucas S."/>
            <person name="Copeland A."/>
            <person name="Lapidus A."/>
            <person name="Goodwin L."/>
            <person name="Pitluck S."/>
            <person name="Peters L."/>
            <person name="Mikhailova N."/>
            <person name="Teshima H."/>
            <person name="Kyrpides N."/>
            <person name="Mavromatis K."/>
            <person name="Pagani I."/>
            <person name="Ivanova N."/>
            <person name="Ovchinnikova G."/>
            <person name="Zeytun A."/>
            <person name="Detter J.C."/>
            <person name="Han C."/>
            <person name="Land M."/>
            <person name="Hauser L."/>
            <person name="Markowitz V."/>
            <person name="Cheng J.-F."/>
            <person name="Hugenholtz P."/>
            <person name="Woyke T."/>
            <person name="Wu D."/>
            <person name="Lang E."/>
            <person name="Kopitz M."/>
            <person name="Brambilla E."/>
            <person name="Klenk H.-P."/>
            <person name="Eisen J.A."/>
        </authorList>
    </citation>
    <scope>NUCLEOTIDE SEQUENCE [LARGE SCALE GENOMIC DNA]</scope>
    <source>
        <strain evidence="8">ATCC 51463 / DSM 15997 / CCUG 23171 / LMG 9086</strain>
    </source>
</reference>
<sequence>MKTVLMVCLGNICRSPLAEAILRSKIGDRDIKVDSAGTGDFHIGERPDTRAKSIAQKHNVSTEGIFCRQFQESDFDNFDEIYAMDTDNYNKLMDLARNNKDQYKIELILNLIEPGANKSVPDPYYGTQEDFELVFELLDKATDVIIEKYDQEHK</sequence>
<evidence type="ECO:0000256" key="2">
    <source>
        <dbReference type="ARBA" id="ARBA00013064"/>
    </source>
</evidence>
<name>I3ZX01_ORNRL</name>
<evidence type="ECO:0000313" key="7">
    <source>
        <dbReference type="EMBL" id="AFL96235.1"/>
    </source>
</evidence>
<dbReference type="RefSeq" id="WP_014789865.1">
    <property type="nucleotide sequence ID" value="NC_018016.1"/>
</dbReference>
<accession>I3ZX01</accession>
<dbReference type="GO" id="GO:0004725">
    <property type="term" value="F:protein tyrosine phosphatase activity"/>
    <property type="evidence" value="ECO:0007669"/>
    <property type="project" value="UniProtKB-EC"/>
</dbReference>
<organism evidence="7 8">
    <name type="scientific">Ornithobacterium rhinotracheale (strain ATCC 51463 / DSM 15997 / CCUG 23171 / CIP 104009 / LMG 9086)</name>
    <dbReference type="NCBI Taxonomy" id="867902"/>
    <lineage>
        <taxon>Bacteria</taxon>
        <taxon>Pseudomonadati</taxon>
        <taxon>Bacteroidota</taxon>
        <taxon>Flavobacteriia</taxon>
        <taxon>Flavobacteriales</taxon>
        <taxon>Weeksellaceae</taxon>
        <taxon>Ornithobacterium</taxon>
    </lineage>
</organism>
<dbReference type="PRINTS" id="PR00719">
    <property type="entry name" value="LMWPTPASE"/>
</dbReference>
<dbReference type="Proteomes" id="UP000006051">
    <property type="component" value="Chromosome"/>
</dbReference>
<comment type="similarity">
    <text evidence="1">Belongs to the low molecular weight phosphotyrosine protein phosphatase family.</text>
</comment>
<dbReference type="eggNOG" id="COG0394">
    <property type="taxonomic scope" value="Bacteria"/>
</dbReference>
<evidence type="ECO:0000256" key="3">
    <source>
        <dbReference type="ARBA" id="ARBA00022801"/>
    </source>
</evidence>
<protein>
    <recommendedName>
        <fullName evidence="2">protein-tyrosine-phosphatase</fullName>
        <ecNumber evidence="2">3.1.3.48</ecNumber>
    </recommendedName>
</protein>
<dbReference type="Pfam" id="PF01451">
    <property type="entry name" value="LMWPc"/>
    <property type="match status" value="1"/>
</dbReference>
<evidence type="ECO:0000256" key="4">
    <source>
        <dbReference type="ARBA" id="ARBA00022912"/>
    </source>
</evidence>
<gene>
    <name evidence="7" type="ordered locus">Ornrh_0002</name>
</gene>
<feature type="active site" evidence="5">
    <location>
        <position position="14"/>
    </location>
</feature>
<dbReference type="InterPro" id="IPR036196">
    <property type="entry name" value="Ptyr_pPase_sf"/>
</dbReference>
<evidence type="ECO:0000259" key="6">
    <source>
        <dbReference type="SMART" id="SM00226"/>
    </source>
</evidence>
<feature type="active site" description="Proton donor" evidence="5">
    <location>
        <position position="122"/>
    </location>
</feature>
<dbReference type="KEGG" id="orh:Ornrh_0002"/>
<evidence type="ECO:0000256" key="5">
    <source>
        <dbReference type="PIRSR" id="PIRSR617867-1"/>
    </source>
</evidence>
<dbReference type="SUPFAM" id="SSF52788">
    <property type="entry name" value="Phosphotyrosine protein phosphatases I"/>
    <property type="match status" value="1"/>
</dbReference>
<dbReference type="PANTHER" id="PTHR11717:SF7">
    <property type="entry name" value="LOW MOLECULAR WEIGHT PHOSPHOTYROSINE PROTEIN PHOSPHATASE"/>
    <property type="match status" value="1"/>
</dbReference>
<dbReference type="EC" id="3.1.3.48" evidence="2"/>
<keyword evidence="4" id="KW-0904">Protein phosphatase</keyword>
<dbReference type="GeneID" id="71568286"/>
<dbReference type="InterPro" id="IPR050438">
    <property type="entry name" value="LMW_PTPase"/>
</dbReference>
<keyword evidence="8" id="KW-1185">Reference proteome</keyword>
<proteinExistence type="inferred from homology"/>
<dbReference type="EMBL" id="CP003283">
    <property type="protein sequence ID" value="AFL96235.1"/>
    <property type="molecule type" value="Genomic_DNA"/>
</dbReference>
<keyword evidence="3" id="KW-0378">Hydrolase</keyword>
<dbReference type="HOGENOM" id="CLU_071415_2_2_10"/>
<dbReference type="InterPro" id="IPR017867">
    <property type="entry name" value="Tyr_phospatase_low_mol_wt"/>
</dbReference>
<dbReference type="CDD" id="cd16343">
    <property type="entry name" value="LMWPTP"/>
    <property type="match status" value="1"/>
</dbReference>
<evidence type="ECO:0000313" key="8">
    <source>
        <dbReference type="Proteomes" id="UP000006051"/>
    </source>
</evidence>
<dbReference type="InterPro" id="IPR023485">
    <property type="entry name" value="Ptyr_pPase"/>
</dbReference>
<dbReference type="PATRIC" id="fig|867902.3.peg.2"/>
<dbReference type="AlphaFoldDB" id="I3ZX01"/>
<dbReference type="STRING" id="867902.Ornrh_0002"/>
<dbReference type="Gene3D" id="3.40.50.2300">
    <property type="match status" value="1"/>
</dbReference>
<feature type="active site" description="Nucleophile" evidence="5">
    <location>
        <position position="8"/>
    </location>
</feature>
<dbReference type="PANTHER" id="PTHR11717">
    <property type="entry name" value="LOW MOLECULAR WEIGHT PROTEIN TYROSINE PHOSPHATASE"/>
    <property type="match status" value="1"/>
</dbReference>
<evidence type="ECO:0000256" key="1">
    <source>
        <dbReference type="ARBA" id="ARBA00011063"/>
    </source>
</evidence>